<dbReference type="Pfam" id="PF08510">
    <property type="entry name" value="PIG-P"/>
    <property type="match status" value="1"/>
</dbReference>
<keyword evidence="4 5" id="KW-0472">Membrane</keyword>
<organism evidence="7">
    <name type="scientific">Rhizophora mucronata</name>
    <name type="common">Asiatic mangrove</name>
    <dbReference type="NCBI Taxonomy" id="61149"/>
    <lineage>
        <taxon>Eukaryota</taxon>
        <taxon>Viridiplantae</taxon>
        <taxon>Streptophyta</taxon>
        <taxon>Embryophyta</taxon>
        <taxon>Tracheophyta</taxon>
        <taxon>Spermatophyta</taxon>
        <taxon>Magnoliopsida</taxon>
        <taxon>eudicotyledons</taxon>
        <taxon>Gunneridae</taxon>
        <taxon>Pentapetalae</taxon>
        <taxon>rosids</taxon>
        <taxon>fabids</taxon>
        <taxon>Malpighiales</taxon>
        <taxon>Rhizophoraceae</taxon>
        <taxon>Rhizophora</taxon>
    </lineage>
</organism>
<dbReference type="EMBL" id="GGEC01013228">
    <property type="protein sequence ID" value="MBW93711.1"/>
    <property type="molecule type" value="Transcribed_RNA"/>
</dbReference>
<feature type="transmembrane region" description="Helical" evidence="5">
    <location>
        <begin position="49"/>
        <end position="71"/>
    </location>
</feature>
<keyword evidence="2 5" id="KW-0812">Transmembrane</keyword>
<comment type="subcellular location">
    <subcellularLocation>
        <location evidence="1">Membrane</location>
        <topology evidence="1">Multi-pass membrane protein</topology>
    </subcellularLocation>
</comment>
<evidence type="ECO:0000313" key="7">
    <source>
        <dbReference type="EMBL" id="MBW93711.1"/>
    </source>
</evidence>
<evidence type="ECO:0000256" key="1">
    <source>
        <dbReference type="ARBA" id="ARBA00004141"/>
    </source>
</evidence>
<sequence length="166" mass="18449">MEDSLSVSSPRGVLSFSKRRKATVPFLDPNDKASGFGISGEHGPKTFEVYGFVGCITTVVATVVFLVWAYVPEAWLHSIGIFYYPDRYWALAVPTYAMVTVILALAFYLGLNFMSTPPRTSLHTIFDEFSREPSELVPSREGDEQPIEPISDIGINEINSLMFGDQ</sequence>
<dbReference type="InterPro" id="IPR013717">
    <property type="entry name" value="PIG-P"/>
</dbReference>
<proteinExistence type="predicted"/>
<evidence type="ECO:0000256" key="2">
    <source>
        <dbReference type="ARBA" id="ARBA00022692"/>
    </source>
</evidence>
<evidence type="ECO:0000256" key="4">
    <source>
        <dbReference type="ARBA" id="ARBA00023136"/>
    </source>
</evidence>
<evidence type="ECO:0000259" key="6">
    <source>
        <dbReference type="Pfam" id="PF08510"/>
    </source>
</evidence>
<feature type="transmembrane region" description="Helical" evidence="5">
    <location>
        <begin position="91"/>
        <end position="111"/>
    </location>
</feature>
<dbReference type="PANTHER" id="PTHR47681">
    <property type="entry name" value="PHOSPHATIDYLINOSITOL N-ACETYLGLUCOSAMINYLTRANSFERASE SUBUNIT P-RELATED"/>
    <property type="match status" value="1"/>
</dbReference>
<keyword evidence="3 5" id="KW-1133">Transmembrane helix</keyword>
<name>A0A2P2JJQ8_RHIMU</name>
<dbReference type="GO" id="GO:0016020">
    <property type="term" value="C:membrane"/>
    <property type="evidence" value="ECO:0007669"/>
    <property type="project" value="UniProtKB-SubCell"/>
</dbReference>
<evidence type="ECO:0000256" key="3">
    <source>
        <dbReference type="ARBA" id="ARBA00022989"/>
    </source>
</evidence>
<feature type="domain" description="PIG-P" evidence="6">
    <location>
        <begin position="48"/>
        <end position="163"/>
    </location>
</feature>
<dbReference type="AlphaFoldDB" id="A0A2P2JJQ8"/>
<protein>
    <recommendedName>
        <fullName evidence="6">PIG-P domain-containing protein</fullName>
    </recommendedName>
</protein>
<evidence type="ECO:0000256" key="5">
    <source>
        <dbReference type="SAM" id="Phobius"/>
    </source>
</evidence>
<accession>A0A2P2JJQ8</accession>
<dbReference type="PANTHER" id="PTHR47681:SF3">
    <property type="entry name" value="PHOSPHATIDYLINOSITOL N-ACETYLGLUCOSAMINYLTRANSFERASE SUBUNIT P-RELATED"/>
    <property type="match status" value="1"/>
</dbReference>
<reference evidence="7" key="1">
    <citation type="submission" date="2018-02" db="EMBL/GenBank/DDBJ databases">
        <title>Rhizophora mucronata_Transcriptome.</title>
        <authorList>
            <person name="Meera S.P."/>
            <person name="Sreeshan A."/>
            <person name="Augustine A."/>
        </authorList>
    </citation>
    <scope>NUCLEOTIDE SEQUENCE</scope>
    <source>
        <tissue evidence="7">Leaf</tissue>
    </source>
</reference>